<dbReference type="InterPro" id="IPR021438">
    <property type="entry name" value="DUF3087"/>
</dbReference>
<name>A0A7X0NGU6_9GAMM</name>
<keyword evidence="1" id="KW-1133">Transmembrane helix</keyword>
<dbReference type="RefSeq" id="WP_184423996.1">
    <property type="nucleotide sequence ID" value="NZ_AP027362.1"/>
</dbReference>
<keyword evidence="1" id="KW-0812">Transmembrane</keyword>
<keyword evidence="3" id="KW-1185">Reference proteome</keyword>
<gene>
    <name evidence="2" type="ORF">HNQ55_001711</name>
</gene>
<sequence length="174" mass="20163">MNIKHINKSRYRKHLNQVIIGFIATLAILSLLFGAVFIQLFGVTPEQIANGESNFRFNLLGVVLALMVCSAILYKVRLSDYFTEIFYVWQVKQVQNLIYRKLRKIKAAADNNNENALIILHYYYESLIQVYQLDDNTITLTELTNKQQALHQKIEDNGLTITSSQFDKVLLKEF</sequence>
<proteinExistence type="predicted"/>
<protein>
    <recommendedName>
        <fullName evidence="4">DUF3087 domain-containing protein</fullName>
    </recommendedName>
</protein>
<reference evidence="2 3" key="1">
    <citation type="submission" date="2020-08" db="EMBL/GenBank/DDBJ databases">
        <title>Genomic Encyclopedia of Type Strains, Phase IV (KMG-IV): sequencing the most valuable type-strain genomes for metagenomic binning, comparative biology and taxonomic classification.</title>
        <authorList>
            <person name="Goeker M."/>
        </authorList>
    </citation>
    <scope>NUCLEOTIDE SEQUENCE [LARGE SCALE GENOMIC DNA]</scope>
    <source>
        <strain evidence="2 3">DSM 26287</strain>
    </source>
</reference>
<keyword evidence="1" id="KW-0472">Membrane</keyword>
<feature type="transmembrane region" description="Helical" evidence="1">
    <location>
        <begin position="20"/>
        <end position="43"/>
    </location>
</feature>
<organism evidence="2 3">
    <name type="scientific">Thalassotalea piscium</name>
    <dbReference type="NCBI Taxonomy" id="1230533"/>
    <lineage>
        <taxon>Bacteria</taxon>
        <taxon>Pseudomonadati</taxon>
        <taxon>Pseudomonadota</taxon>
        <taxon>Gammaproteobacteria</taxon>
        <taxon>Alteromonadales</taxon>
        <taxon>Colwelliaceae</taxon>
        <taxon>Thalassotalea</taxon>
    </lineage>
</organism>
<accession>A0A7X0NGU6</accession>
<evidence type="ECO:0000313" key="2">
    <source>
        <dbReference type="EMBL" id="MBB6543204.1"/>
    </source>
</evidence>
<evidence type="ECO:0000313" key="3">
    <source>
        <dbReference type="Proteomes" id="UP000537141"/>
    </source>
</evidence>
<comment type="caution">
    <text evidence="2">The sequence shown here is derived from an EMBL/GenBank/DDBJ whole genome shotgun (WGS) entry which is preliminary data.</text>
</comment>
<evidence type="ECO:0008006" key="4">
    <source>
        <dbReference type="Google" id="ProtNLM"/>
    </source>
</evidence>
<dbReference type="Proteomes" id="UP000537141">
    <property type="component" value="Unassembled WGS sequence"/>
</dbReference>
<dbReference type="AlphaFoldDB" id="A0A7X0NGU6"/>
<dbReference type="EMBL" id="JACHHU010000011">
    <property type="protein sequence ID" value="MBB6543204.1"/>
    <property type="molecule type" value="Genomic_DNA"/>
</dbReference>
<evidence type="ECO:0000256" key="1">
    <source>
        <dbReference type="SAM" id="Phobius"/>
    </source>
</evidence>
<dbReference type="Pfam" id="PF11286">
    <property type="entry name" value="DUF3087"/>
    <property type="match status" value="1"/>
</dbReference>
<feature type="transmembrane region" description="Helical" evidence="1">
    <location>
        <begin position="55"/>
        <end position="74"/>
    </location>
</feature>